<proteinExistence type="predicted"/>
<dbReference type="GO" id="GO:0033596">
    <property type="term" value="C:TSC1-TSC2 complex"/>
    <property type="evidence" value="ECO:0007669"/>
    <property type="project" value="TreeGrafter"/>
</dbReference>
<dbReference type="SUPFAM" id="SSF111347">
    <property type="entry name" value="Rap/Ran-GAP"/>
    <property type="match status" value="1"/>
</dbReference>
<dbReference type="Gene3D" id="3.40.50.11210">
    <property type="entry name" value="Rap/Ran-GAP"/>
    <property type="match status" value="1"/>
</dbReference>
<evidence type="ECO:0000259" key="3">
    <source>
        <dbReference type="PROSITE" id="PS50085"/>
    </source>
</evidence>
<dbReference type="PANTHER" id="PTHR10063">
    <property type="entry name" value="TUBERIN"/>
    <property type="match status" value="1"/>
</dbReference>
<dbReference type="GO" id="GO:0051726">
    <property type="term" value="P:regulation of cell cycle"/>
    <property type="evidence" value="ECO:0007669"/>
    <property type="project" value="TreeGrafter"/>
</dbReference>
<sequence>MTLNSDPGGCAEGGGEGGEVGEGGAHHQLQKTASDGTVPEGRGRKLGAALAACVAGALERDDLPPLSRSKRSNTISVMSPTRRHREAGWQRTTSGGVAPSFVFLQLYHNMSTHPISPPVPVRACCRRGGGCSDIIRVYIIILLRSSEFVVSTKVVLQIGVLYVGPGQQDNEVAILRNEYGSVRYAEFLRQLGTLVPLEGSDEPTLFLNLEKGGKDGRYAYVWHDDIMQVLFHVATAMPSCAKDPSCNEKRKYIGNDYVSIVYNHSGADFNILTIKGQLNFCIVVVEPMEHGMNRVFVKTKDERLRTKFLAHMDAHAVSDANVALLARQLAVHCALASLISQSLKMGAAPFASNSLERLRLIKRLRRRLEAERLAAAASAPAPYAAAPERQRRAAADDFNDYT</sequence>
<keyword evidence="1" id="KW-0343">GTPase activation</keyword>
<feature type="compositionally biased region" description="Gly residues" evidence="2">
    <location>
        <begin position="10"/>
        <end position="23"/>
    </location>
</feature>
<protein>
    <submittedName>
        <fullName evidence="4">Tuberin</fullName>
    </submittedName>
</protein>
<dbReference type="EMBL" id="KQ460044">
    <property type="protein sequence ID" value="KPJ18292.1"/>
    <property type="molecule type" value="Genomic_DNA"/>
</dbReference>
<dbReference type="GO" id="GO:0046627">
    <property type="term" value="P:negative regulation of insulin receptor signaling pathway"/>
    <property type="evidence" value="ECO:0007669"/>
    <property type="project" value="TreeGrafter"/>
</dbReference>
<dbReference type="Pfam" id="PF02145">
    <property type="entry name" value="Rap_GAP"/>
    <property type="match status" value="1"/>
</dbReference>
<evidence type="ECO:0000313" key="5">
    <source>
        <dbReference type="Proteomes" id="UP000053240"/>
    </source>
</evidence>
<reference evidence="4 5" key="1">
    <citation type="journal article" date="2015" name="Nat. Commun.">
        <title>Outbred genome sequencing and CRISPR/Cas9 gene editing in butterflies.</title>
        <authorList>
            <person name="Li X."/>
            <person name="Fan D."/>
            <person name="Zhang W."/>
            <person name="Liu G."/>
            <person name="Zhang L."/>
            <person name="Zhao L."/>
            <person name="Fang X."/>
            <person name="Chen L."/>
            <person name="Dong Y."/>
            <person name="Chen Y."/>
            <person name="Ding Y."/>
            <person name="Zhao R."/>
            <person name="Feng M."/>
            <person name="Zhu Y."/>
            <person name="Feng Y."/>
            <person name="Jiang X."/>
            <person name="Zhu D."/>
            <person name="Xiang H."/>
            <person name="Feng X."/>
            <person name="Li S."/>
            <person name="Wang J."/>
            <person name="Zhang G."/>
            <person name="Kronforst M.R."/>
            <person name="Wang W."/>
        </authorList>
    </citation>
    <scope>NUCLEOTIDE SEQUENCE [LARGE SCALE GENOMIC DNA]</scope>
    <source>
        <strain evidence="4">Ya'a_city_454_Pm</strain>
        <tissue evidence="4">Whole body</tissue>
    </source>
</reference>
<dbReference type="GO" id="GO:0051056">
    <property type="term" value="P:regulation of small GTPase mediated signal transduction"/>
    <property type="evidence" value="ECO:0007669"/>
    <property type="project" value="InterPro"/>
</dbReference>
<dbReference type="InterPro" id="IPR035974">
    <property type="entry name" value="Rap/Ran-GAP_sf"/>
</dbReference>
<gene>
    <name evidence="4" type="ORF">RR48_04738</name>
</gene>
<name>A0A0N1IIZ7_PAPMA</name>
<dbReference type="InterPro" id="IPR027107">
    <property type="entry name" value="Tuberin/Ral-act_asu"/>
</dbReference>
<dbReference type="InParanoid" id="A0A0N1IIZ7"/>
<dbReference type="GO" id="GO:0030178">
    <property type="term" value="P:negative regulation of Wnt signaling pathway"/>
    <property type="evidence" value="ECO:0007669"/>
    <property type="project" value="TreeGrafter"/>
</dbReference>
<feature type="region of interest" description="Disordered" evidence="2">
    <location>
        <begin position="1"/>
        <end position="41"/>
    </location>
</feature>
<dbReference type="GO" id="GO:0032007">
    <property type="term" value="P:negative regulation of TOR signaling"/>
    <property type="evidence" value="ECO:0007669"/>
    <property type="project" value="TreeGrafter"/>
</dbReference>
<evidence type="ECO:0000256" key="1">
    <source>
        <dbReference type="ARBA" id="ARBA00022468"/>
    </source>
</evidence>
<dbReference type="PANTHER" id="PTHR10063:SF0">
    <property type="entry name" value="TUBERIN"/>
    <property type="match status" value="1"/>
</dbReference>
<dbReference type="AlphaFoldDB" id="A0A0N1IIZ7"/>
<dbReference type="GO" id="GO:0005634">
    <property type="term" value="C:nucleus"/>
    <property type="evidence" value="ECO:0007669"/>
    <property type="project" value="InterPro"/>
</dbReference>
<feature type="compositionally biased region" description="Low complexity" evidence="2">
    <location>
        <begin position="376"/>
        <end position="387"/>
    </location>
</feature>
<dbReference type="Proteomes" id="UP000053240">
    <property type="component" value="Unassembled WGS sequence"/>
</dbReference>
<dbReference type="PROSITE" id="PS50085">
    <property type="entry name" value="RAPGAP"/>
    <property type="match status" value="1"/>
</dbReference>
<evidence type="ECO:0000313" key="4">
    <source>
        <dbReference type="EMBL" id="KPJ18292.1"/>
    </source>
</evidence>
<dbReference type="GO" id="GO:0005096">
    <property type="term" value="F:GTPase activator activity"/>
    <property type="evidence" value="ECO:0007669"/>
    <property type="project" value="UniProtKB-KW"/>
</dbReference>
<feature type="domain" description="Rap-GAP" evidence="3">
    <location>
        <begin position="144"/>
        <end position="372"/>
    </location>
</feature>
<dbReference type="InterPro" id="IPR000331">
    <property type="entry name" value="Rap/Ran_GAP_dom"/>
</dbReference>
<dbReference type="FunFam" id="3.40.50.11210:FF:000001">
    <property type="entry name" value="Ral GTPase-activating protein subunit alpha-1 isoform 1"/>
    <property type="match status" value="1"/>
</dbReference>
<evidence type="ECO:0000256" key="2">
    <source>
        <dbReference type="SAM" id="MobiDB-lite"/>
    </source>
</evidence>
<dbReference type="STRING" id="76193.A0A0N1IIZ7"/>
<keyword evidence="5" id="KW-1185">Reference proteome</keyword>
<feature type="region of interest" description="Disordered" evidence="2">
    <location>
        <begin position="64"/>
        <end position="91"/>
    </location>
</feature>
<organism evidence="4 5">
    <name type="scientific">Papilio machaon</name>
    <name type="common">Old World swallowtail butterfly</name>
    <dbReference type="NCBI Taxonomy" id="76193"/>
    <lineage>
        <taxon>Eukaryota</taxon>
        <taxon>Metazoa</taxon>
        <taxon>Ecdysozoa</taxon>
        <taxon>Arthropoda</taxon>
        <taxon>Hexapoda</taxon>
        <taxon>Insecta</taxon>
        <taxon>Pterygota</taxon>
        <taxon>Neoptera</taxon>
        <taxon>Endopterygota</taxon>
        <taxon>Lepidoptera</taxon>
        <taxon>Glossata</taxon>
        <taxon>Ditrysia</taxon>
        <taxon>Papilionoidea</taxon>
        <taxon>Papilionidae</taxon>
        <taxon>Papilioninae</taxon>
        <taxon>Papilio</taxon>
    </lineage>
</organism>
<feature type="region of interest" description="Disordered" evidence="2">
    <location>
        <begin position="376"/>
        <end position="402"/>
    </location>
</feature>
<dbReference type="GO" id="GO:0051898">
    <property type="term" value="P:negative regulation of phosphatidylinositol 3-kinase/protein kinase B signal transduction"/>
    <property type="evidence" value="ECO:0007669"/>
    <property type="project" value="TreeGrafter"/>
</dbReference>
<accession>A0A0N1IIZ7</accession>